<dbReference type="PANTHER" id="PTHR38035">
    <property type="entry name" value="UPF0070 PROTEIN YFGM"/>
    <property type="match status" value="1"/>
</dbReference>
<keyword evidence="7" id="KW-0143">Chaperone</keyword>
<feature type="region of interest" description="Disordered" evidence="8">
    <location>
        <begin position="1"/>
        <end position="22"/>
    </location>
</feature>
<keyword evidence="6 9" id="KW-0472">Membrane</keyword>
<evidence type="ECO:0000256" key="1">
    <source>
        <dbReference type="ARBA" id="ARBA00004167"/>
    </source>
</evidence>
<comment type="subcellular location">
    <subcellularLocation>
        <location evidence="2">Cell membrane</location>
    </subcellularLocation>
    <subcellularLocation>
        <location evidence="1">Membrane</location>
        <topology evidence="1">Single-pass membrane protein</topology>
    </subcellularLocation>
</comment>
<dbReference type="RefSeq" id="WP_221423370.1">
    <property type="nucleotide sequence ID" value="NZ_CP081297.1"/>
</dbReference>
<evidence type="ECO:0000256" key="7">
    <source>
        <dbReference type="ARBA" id="ARBA00023186"/>
    </source>
</evidence>
<protein>
    <submittedName>
        <fullName evidence="11">Tetratricopeptide repeat protein</fullName>
    </submittedName>
</protein>
<feature type="domain" description="Ancillary SecYEG translocon subunit/Cell division coordinator CpoB TPR" evidence="10">
    <location>
        <begin position="42"/>
        <end position="208"/>
    </location>
</feature>
<evidence type="ECO:0000256" key="6">
    <source>
        <dbReference type="ARBA" id="ARBA00023136"/>
    </source>
</evidence>
<gene>
    <name evidence="11" type="ORF">K3166_03830</name>
</gene>
<accession>A0ABX8ZFQ2</accession>
<dbReference type="PANTHER" id="PTHR38035:SF1">
    <property type="entry name" value="ANCILLARY SECYEG TRANSLOCON SUBUNIT"/>
    <property type="match status" value="1"/>
</dbReference>
<name>A0ABX8ZFQ2_9SPHN</name>
<evidence type="ECO:0000313" key="11">
    <source>
        <dbReference type="EMBL" id="QZD87835.1"/>
    </source>
</evidence>
<keyword evidence="5 9" id="KW-1133">Transmembrane helix</keyword>
<dbReference type="InterPro" id="IPR026039">
    <property type="entry name" value="YfgM"/>
</dbReference>
<keyword evidence="3" id="KW-1003">Cell membrane</keyword>
<evidence type="ECO:0000256" key="4">
    <source>
        <dbReference type="ARBA" id="ARBA00022692"/>
    </source>
</evidence>
<dbReference type="EMBL" id="CP081297">
    <property type="protein sequence ID" value="QZD87835.1"/>
    <property type="molecule type" value="Genomic_DNA"/>
</dbReference>
<feature type="transmembrane region" description="Helical" evidence="9">
    <location>
        <begin position="50"/>
        <end position="67"/>
    </location>
</feature>
<dbReference type="InterPro" id="IPR018704">
    <property type="entry name" value="SecYEG/CpoB_TPR"/>
</dbReference>
<sequence length="259" mass="27611">MARKPKNELSRDDKKARAEAAEQEALLREVDDAVRQGDFESFATTYGKPLMGVVIVALAAFGGYIWWDNQQEKTLEGQSEALVVALDQLENGNNASALEGLEGIEGDTTPAISAKLLRAGMASEAGNSEEAAKLFGEVAADENAPKLLRDMATLRRVTLQYDQMKPADVIAALQPLATPGEPLFASAGEIVAHAYLKQGKRDEAGALFGQIARDDGTPEGTRARVLNMAGVLGVDAVDDVDALLETQRVQPDDAETASE</sequence>
<evidence type="ECO:0000313" key="12">
    <source>
        <dbReference type="Proteomes" id="UP000824280"/>
    </source>
</evidence>
<evidence type="ECO:0000256" key="8">
    <source>
        <dbReference type="SAM" id="MobiDB-lite"/>
    </source>
</evidence>
<evidence type="ECO:0000256" key="5">
    <source>
        <dbReference type="ARBA" id="ARBA00022989"/>
    </source>
</evidence>
<dbReference type="Proteomes" id="UP000824280">
    <property type="component" value="Chromosome"/>
</dbReference>
<dbReference type="Pfam" id="PF09976">
    <property type="entry name" value="TPR_21"/>
    <property type="match status" value="1"/>
</dbReference>
<evidence type="ECO:0000256" key="2">
    <source>
        <dbReference type="ARBA" id="ARBA00004236"/>
    </source>
</evidence>
<evidence type="ECO:0000259" key="10">
    <source>
        <dbReference type="Pfam" id="PF09976"/>
    </source>
</evidence>
<keyword evidence="12" id="KW-1185">Reference proteome</keyword>
<proteinExistence type="predicted"/>
<organism evidence="11 12">
    <name type="scientific">Qipengyuania psychrotolerans</name>
    <dbReference type="NCBI Taxonomy" id="2867238"/>
    <lineage>
        <taxon>Bacteria</taxon>
        <taxon>Pseudomonadati</taxon>
        <taxon>Pseudomonadota</taxon>
        <taxon>Alphaproteobacteria</taxon>
        <taxon>Sphingomonadales</taxon>
        <taxon>Erythrobacteraceae</taxon>
        <taxon>Qipengyuania</taxon>
    </lineage>
</organism>
<evidence type="ECO:0000256" key="9">
    <source>
        <dbReference type="SAM" id="Phobius"/>
    </source>
</evidence>
<evidence type="ECO:0000256" key="3">
    <source>
        <dbReference type="ARBA" id="ARBA00022475"/>
    </source>
</evidence>
<keyword evidence="4 9" id="KW-0812">Transmembrane</keyword>
<reference evidence="11 12" key="1">
    <citation type="submission" date="2021-08" db="EMBL/GenBank/DDBJ databases">
        <title>Comparative Genomics Analysis of the Genus Qipengyuania Reveals Extensive Genetic Diversity and Metabolic Versatility, Including the Description of Fifteen Novel Species.</title>
        <authorList>
            <person name="Liu Y."/>
        </authorList>
    </citation>
    <scope>NUCLEOTIDE SEQUENCE [LARGE SCALE GENOMIC DNA]</scope>
    <source>
        <strain evidence="11 12">1XM2-8</strain>
    </source>
</reference>